<dbReference type="SUPFAM" id="SSF69593">
    <property type="entry name" value="Glycerol-3-phosphate (1)-acyltransferase"/>
    <property type="match status" value="1"/>
</dbReference>
<keyword evidence="4 5" id="KW-0012">Acyltransferase</keyword>
<dbReference type="AlphaFoldDB" id="A0A2A6CRI7"/>
<gene>
    <name evidence="6" type="primary">WBGene00276056</name>
</gene>
<evidence type="ECO:0000256" key="5">
    <source>
        <dbReference type="RuleBase" id="RU361267"/>
    </source>
</evidence>
<dbReference type="InterPro" id="IPR002123">
    <property type="entry name" value="Plipid/glycerol_acylTrfase"/>
</dbReference>
<proteinExistence type="inferred from homology"/>
<dbReference type="EnsemblMetazoa" id="PPA37687.1">
    <property type="protein sequence ID" value="PPA37687.1"/>
    <property type="gene ID" value="WBGene00276056"/>
</dbReference>
<evidence type="ECO:0000256" key="3">
    <source>
        <dbReference type="ARBA" id="ARBA00022679"/>
    </source>
</evidence>
<dbReference type="GO" id="GO:0003841">
    <property type="term" value="F:1-acylglycerol-3-phosphate O-acyltransferase activity"/>
    <property type="evidence" value="ECO:0000318"/>
    <property type="project" value="GO_Central"/>
</dbReference>
<protein>
    <recommendedName>
        <fullName evidence="5">1-acyl-sn-glycerol-3-phosphate acyltransferase</fullName>
        <ecNumber evidence="5">2.3.1.51</ecNumber>
    </recommendedName>
</protein>
<dbReference type="Proteomes" id="UP000005239">
    <property type="component" value="Unassembled WGS sequence"/>
</dbReference>
<reference evidence="6" key="2">
    <citation type="submission" date="2022-06" db="UniProtKB">
        <authorList>
            <consortium name="EnsemblMetazoa"/>
        </authorList>
    </citation>
    <scope>IDENTIFICATION</scope>
    <source>
        <strain evidence="6">PS312</strain>
    </source>
</reference>
<keyword evidence="5" id="KW-0594">Phospholipid biosynthesis</keyword>
<dbReference type="InterPro" id="IPR004552">
    <property type="entry name" value="AGP_acyltrans"/>
</dbReference>
<dbReference type="GO" id="GO:0005783">
    <property type="term" value="C:endoplasmic reticulum"/>
    <property type="evidence" value="ECO:0000318"/>
    <property type="project" value="GO_Central"/>
</dbReference>
<evidence type="ECO:0000256" key="1">
    <source>
        <dbReference type="ARBA" id="ARBA00004728"/>
    </source>
</evidence>
<dbReference type="Pfam" id="PF01553">
    <property type="entry name" value="Acyltransferase"/>
    <property type="match status" value="1"/>
</dbReference>
<dbReference type="GO" id="GO:0016020">
    <property type="term" value="C:membrane"/>
    <property type="evidence" value="ECO:0007669"/>
    <property type="project" value="InterPro"/>
</dbReference>
<dbReference type="PANTHER" id="PTHR10434">
    <property type="entry name" value="1-ACYL-SN-GLYCEROL-3-PHOSPHATE ACYLTRANSFERASE"/>
    <property type="match status" value="1"/>
</dbReference>
<name>A0A2A6CRI7_PRIPA</name>
<accession>A0A8R1USH9</accession>
<reference evidence="7" key="1">
    <citation type="journal article" date="2008" name="Nat. Genet.">
        <title>The Pristionchus pacificus genome provides a unique perspective on nematode lifestyle and parasitism.</title>
        <authorList>
            <person name="Dieterich C."/>
            <person name="Clifton S.W."/>
            <person name="Schuster L.N."/>
            <person name="Chinwalla A."/>
            <person name="Delehaunty K."/>
            <person name="Dinkelacker I."/>
            <person name="Fulton L."/>
            <person name="Fulton R."/>
            <person name="Godfrey J."/>
            <person name="Minx P."/>
            <person name="Mitreva M."/>
            <person name="Roeseler W."/>
            <person name="Tian H."/>
            <person name="Witte H."/>
            <person name="Yang S.P."/>
            <person name="Wilson R.K."/>
            <person name="Sommer R.J."/>
        </authorList>
    </citation>
    <scope>NUCLEOTIDE SEQUENCE [LARGE SCALE GENOMIC DNA]</scope>
    <source>
        <strain evidence="7">PS312</strain>
    </source>
</reference>
<evidence type="ECO:0000256" key="4">
    <source>
        <dbReference type="ARBA" id="ARBA00023315"/>
    </source>
</evidence>
<accession>A0A2A6CRI7</accession>
<comment type="similarity">
    <text evidence="2 5">Belongs to the 1-acyl-sn-glycerol-3-phosphate acyltransferase family.</text>
</comment>
<dbReference type="EC" id="2.3.1.51" evidence="5"/>
<dbReference type="SMART" id="SM00563">
    <property type="entry name" value="PlsC"/>
    <property type="match status" value="1"/>
</dbReference>
<keyword evidence="7" id="KW-1185">Reference proteome</keyword>
<sequence length="260" mass="29778">MPVDRAHVYDIRLPVWECLTHLPRLTCDCIRTQCESKACTVVFASMKILSRWTGINVETRYFDKVFSKQQSPCVVICNHQSALDTIVMAHAYPPRGTVMMKRSLAYVPIFNITAWLCSVIFVDRFNREKAMKAVEQCTQVMNKKNLKLWVFPEGTRNRSLDGMLPFKKGAFNVAVQGQIPIVPVVASSYKCFYSHNEHYFDNDGEIIIEIMDPIPTTGLTLDDVPALADEVREKMLVVYERITKEVNEKITLKRGGKKHE</sequence>
<organism evidence="6 7">
    <name type="scientific">Pristionchus pacificus</name>
    <name type="common">Parasitic nematode worm</name>
    <dbReference type="NCBI Taxonomy" id="54126"/>
    <lineage>
        <taxon>Eukaryota</taxon>
        <taxon>Metazoa</taxon>
        <taxon>Ecdysozoa</taxon>
        <taxon>Nematoda</taxon>
        <taxon>Chromadorea</taxon>
        <taxon>Rhabditida</taxon>
        <taxon>Rhabditina</taxon>
        <taxon>Diplogasteromorpha</taxon>
        <taxon>Diplogasteroidea</taxon>
        <taxon>Neodiplogasteridae</taxon>
        <taxon>Pristionchus</taxon>
    </lineage>
</organism>
<evidence type="ECO:0000256" key="2">
    <source>
        <dbReference type="ARBA" id="ARBA00008655"/>
    </source>
</evidence>
<dbReference type="NCBIfam" id="TIGR00530">
    <property type="entry name" value="AGP_acyltrn"/>
    <property type="match status" value="1"/>
</dbReference>
<evidence type="ECO:0000313" key="6">
    <source>
        <dbReference type="EnsemblMetazoa" id="PPA37687.1"/>
    </source>
</evidence>
<evidence type="ECO:0000313" key="7">
    <source>
        <dbReference type="Proteomes" id="UP000005239"/>
    </source>
</evidence>
<dbReference type="GO" id="GO:0006654">
    <property type="term" value="P:phosphatidic acid biosynthetic process"/>
    <property type="evidence" value="ECO:0000318"/>
    <property type="project" value="GO_Central"/>
</dbReference>
<comment type="catalytic activity">
    <reaction evidence="5">
        <text>a 1-acyl-sn-glycero-3-phosphate + an acyl-CoA = a 1,2-diacyl-sn-glycero-3-phosphate + CoA</text>
        <dbReference type="Rhea" id="RHEA:19709"/>
        <dbReference type="ChEBI" id="CHEBI:57287"/>
        <dbReference type="ChEBI" id="CHEBI:57970"/>
        <dbReference type="ChEBI" id="CHEBI:58342"/>
        <dbReference type="ChEBI" id="CHEBI:58608"/>
        <dbReference type="EC" id="2.3.1.51"/>
    </reaction>
</comment>
<keyword evidence="5" id="KW-1208">Phospholipid metabolism</keyword>
<dbReference type="PANTHER" id="PTHR10434:SF11">
    <property type="entry name" value="1-ACYL-SN-GLYCEROL-3-PHOSPHATE ACYLTRANSFERASE"/>
    <property type="match status" value="1"/>
</dbReference>
<keyword evidence="3 5" id="KW-0808">Transferase</keyword>
<comment type="pathway">
    <text evidence="1">Phospholipid metabolism; CDP-diacylglycerol biosynthesis; CDP-diacylglycerol from sn-glycerol 3-phosphate: step 2/3.</text>
</comment>
<keyword evidence="5" id="KW-0443">Lipid metabolism</keyword>
<dbReference type="CDD" id="cd07989">
    <property type="entry name" value="LPLAT_AGPAT-like"/>
    <property type="match status" value="1"/>
</dbReference>
<dbReference type="OrthoDB" id="202234at2759"/>
<keyword evidence="5" id="KW-0444">Lipid biosynthesis</keyword>
<comment type="domain">
    <text evidence="5">The HXXXXD motif is essential for acyltransferase activity and may constitute the binding site for the phosphate moiety of the glycerol-3-phosphate.</text>
</comment>